<comment type="subcellular location">
    <subcellularLocation>
        <location evidence="1">Nucleus</location>
    </subcellularLocation>
</comment>
<evidence type="ECO:0000256" key="3">
    <source>
        <dbReference type="ARBA" id="ARBA00023242"/>
    </source>
</evidence>
<name>A0A3Q3E1B4_9LABR</name>
<dbReference type="GO" id="GO:0006334">
    <property type="term" value="P:nucleosome assembly"/>
    <property type="evidence" value="ECO:0007669"/>
    <property type="project" value="InterPro"/>
</dbReference>
<evidence type="ECO:0000313" key="5">
    <source>
        <dbReference type="Ensembl" id="ENSLBEP00000000663.1"/>
    </source>
</evidence>
<dbReference type="Ensembl" id="ENSLBET00000000717.1">
    <property type="protein sequence ID" value="ENSLBEP00000000663.1"/>
    <property type="gene ID" value="ENSLBEG00000000121.1"/>
</dbReference>
<keyword evidence="6" id="KW-1185">Reference proteome</keyword>
<organism evidence="5 6">
    <name type="scientific">Labrus bergylta</name>
    <name type="common">ballan wrasse</name>
    <dbReference type="NCBI Taxonomy" id="56723"/>
    <lineage>
        <taxon>Eukaryota</taxon>
        <taxon>Metazoa</taxon>
        <taxon>Chordata</taxon>
        <taxon>Craniata</taxon>
        <taxon>Vertebrata</taxon>
        <taxon>Euteleostomi</taxon>
        <taxon>Actinopterygii</taxon>
        <taxon>Neopterygii</taxon>
        <taxon>Teleostei</taxon>
        <taxon>Neoteleostei</taxon>
        <taxon>Acanthomorphata</taxon>
        <taxon>Eupercaria</taxon>
        <taxon>Labriformes</taxon>
        <taxon>Labridae</taxon>
        <taxon>Labrus</taxon>
    </lineage>
</organism>
<evidence type="ECO:0000256" key="1">
    <source>
        <dbReference type="ARBA" id="ARBA00004123"/>
    </source>
</evidence>
<dbReference type="Gene3D" id="1.20.5.1500">
    <property type="match status" value="1"/>
</dbReference>
<evidence type="ECO:0000313" key="6">
    <source>
        <dbReference type="Proteomes" id="UP000261660"/>
    </source>
</evidence>
<keyword evidence="3" id="KW-0539">Nucleus</keyword>
<dbReference type="GO" id="GO:0005634">
    <property type="term" value="C:nucleus"/>
    <property type="evidence" value="ECO:0007669"/>
    <property type="project" value="UniProtKB-SubCell"/>
</dbReference>
<dbReference type="InterPro" id="IPR002164">
    <property type="entry name" value="NAP_family"/>
</dbReference>
<dbReference type="InterPro" id="IPR037231">
    <property type="entry name" value="NAP-like_sf"/>
</dbReference>
<sequence>APDHSYFNSLRANETRQLTVQMMQNPQILAALQERLDGLNGSPSGYIESLPKVVKRRVNALKNLQVKCAHIEAKFYEEVHELERKYAALYQPLFDKRSEIVKAAYEPTDEECEWKADEEEELTVSKQVQVTYTPAYEEKEDPKGIPEFWLTVFKNVDLLSDMLQEHDEPILKHLQDIKVKFSDPGQPMSFTLEFHFEANDFFTNTVLTKTYKMRSEPDESDPFSFDGPEIMCCTGCTIDWTKGKNVTLKTIKKKQKHKGRGTVRTVTKTVPNDSFFNFFTPPEENGDLDEDSEAVLAADFEIGHFIRERIVPRAVLYFTGEAIEDDDDDVSAAVSAGVWSGPL</sequence>
<reference evidence="5" key="2">
    <citation type="submission" date="2025-09" db="UniProtKB">
        <authorList>
            <consortium name="Ensembl"/>
        </authorList>
    </citation>
    <scope>IDENTIFICATION</scope>
</reference>
<protein>
    <submittedName>
        <fullName evidence="5">Nucleosome assembly protein 1-like 1</fullName>
    </submittedName>
</protein>
<dbReference type="Gene3D" id="3.30.1120.90">
    <property type="entry name" value="Nucleosome assembly protein"/>
    <property type="match status" value="1"/>
</dbReference>
<dbReference type="AlphaFoldDB" id="A0A3Q3E1B4"/>
<evidence type="ECO:0000256" key="2">
    <source>
        <dbReference type="ARBA" id="ARBA00009947"/>
    </source>
</evidence>
<dbReference type="Proteomes" id="UP000261660">
    <property type="component" value="Unplaced"/>
</dbReference>
<reference evidence="5" key="1">
    <citation type="submission" date="2025-08" db="UniProtKB">
        <authorList>
            <consortium name="Ensembl"/>
        </authorList>
    </citation>
    <scope>IDENTIFICATION</scope>
</reference>
<dbReference type="GeneTree" id="ENSGT00940000153362"/>
<accession>A0A3Q3E1B4</accession>
<dbReference type="PANTHER" id="PTHR11875">
    <property type="entry name" value="TESTIS-SPECIFIC Y-ENCODED PROTEIN"/>
    <property type="match status" value="1"/>
</dbReference>
<dbReference type="FunFam" id="3.30.1120.90:FF:000001">
    <property type="entry name" value="Nucleosome assembly protein 1-like 1"/>
    <property type="match status" value="1"/>
</dbReference>
<dbReference type="FunFam" id="1.20.5.1500:FF:000001">
    <property type="entry name" value="Nucleosome assembly protein 1-like 1"/>
    <property type="match status" value="1"/>
</dbReference>
<evidence type="ECO:0000256" key="4">
    <source>
        <dbReference type="RuleBase" id="RU003876"/>
    </source>
</evidence>
<proteinExistence type="inferred from homology"/>
<dbReference type="SUPFAM" id="SSF143113">
    <property type="entry name" value="NAP-like"/>
    <property type="match status" value="1"/>
</dbReference>
<comment type="similarity">
    <text evidence="2 4">Belongs to the nucleosome assembly protein (NAP) family.</text>
</comment>
<dbReference type="Pfam" id="PF00956">
    <property type="entry name" value="NAP"/>
    <property type="match status" value="1"/>
</dbReference>